<gene>
    <name evidence="4" type="ORF">ACJMK2_010608</name>
</gene>
<name>A0ABD3VH62_SINWO</name>
<dbReference type="InterPro" id="IPR029058">
    <property type="entry name" value="AB_hydrolase_fold"/>
</dbReference>
<dbReference type="SUPFAM" id="SSF53474">
    <property type="entry name" value="alpha/beta-Hydrolases"/>
    <property type="match status" value="1"/>
</dbReference>
<evidence type="ECO:0000256" key="1">
    <source>
        <dbReference type="ARBA" id="ARBA00022801"/>
    </source>
</evidence>
<dbReference type="AlphaFoldDB" id="A0ABD3VH62"/>
<protein>
    <recommendedName>
        <fullName evidence="3">Alpha/beta hydrolase fold-3 domain-containing protein</fullName>
    </recommendedName>
</protein>
<dbReference type="PANTHER" id="PTHR48081">
    <property type="entry name" value="AB HYDROLASE SUPERFAMILY PROTEIN C4A8.06C"/>
    <property type="match status" value="1"/>
</dbReference>
<keyword evidence="5" id="KW-1185">Reference proteome</keyword>
<dbReference type="GO" id="GO:0016787">
    <property type="term" value="F:hydrolase activity"/>
    <property type="evidence" value="ECO:0007669"/>
    <property type="project" value="UniProtKB-KW"/>
</dbReference>
<dbReference type="PANTHER" id="PTHR48081:SF8">
    <property type="entry name" value="ALPHA_BETA HYDROLASE FOLD-3 DOMAIN-CONTAINING PROTEIN-RELATED"/>
    <property type="match status" value="1"/>
</dbReference>
<accession>A0ABD3VH62</accession>
<evidence type="ECO:0000313" key="5">
    <source>
        <dbReference type="Proteomes" id="UP001634394"/>
    </source>
</evidence>
<dbReference type="Proteomes" id="UP001634394">
    <property type="component" value="Unassembled WGS sequence"/>
</dbReference>
<feature type="domain" description="Alpha/beta hydrolase fold-3" evidence="3">
    <location>
        <begin position="307"/>
        <end position="383"/>
    </location>
</feature>
<comment type="caution">
    <text evidence="4">The sequence shown here is derived from an EMBL/GenBank/DDBJ whole genome shotgun (WGS) entry which is preliminary data.</text>
</comment>
<dbReference type="InterPro" id="IPR050300">
    <property type="entry name" value="GDXG_lipolytic_enzyme"/>
</dbReference>
<sequence>MGIKAAILFALISALVSNRIYIVMNREIPSSLDEPHLVRWLDEIGRIADAVLHYSRLAGIEVSGWPAAKSIVSISFGLLLGNVGSGHKGVNVTDHVIDNVPITIFRPDTLLTKDLHPTVVYIHGGGWAWFTINSYYNYLENFASQAKMQIIAVEYRKTPHHPFPAAFIDCVSILNNILKDPIKYQVEADKIVIAGDGAGGTLAAAVSQEFSGKVLMQILINPALQIMDFKTPSYLDNRDALTGISSPERSVRNWMMYANVTDFANLPLVLENYHVLQNVRNSEFGSYLKTKKYLPKYHEVTKRSSVPNTRSNYLVSAPFVDLVTDNRFSPMMAKIVKGIPNAYIITAQYDVLRDEAIMYAHRLFDDNVKTKLKHYKNAFHGFFLFSAVGPFQFRVSKEAMEDLVKFLDLHIHNIRDQHV</sequence>
<evidence type="ECO:0000256" key="2">
    <source>
        <dbReference type="SAM" id="SignalP"/>
    </source>
</evidence>
<dbReference type="Gene3D" id="3.40.50.1820">
    <property type="entry name" value="alpha/beta hydrolase"/>
    <property type="match status" value="1"/>
</dbReference>
<keyword evidence="1" id="KW-0378">Hydrolase</keyword>
<feature type="domain" description="Alpha/beta hydrolase fold-3" evidence="3">
    <location>
        <begin position="119"/>
        <end position="264"/>
    </location>
</feature>
<dbReference type="InterPro" id="IPR013094">
    <property type="entry name" value="AB_hydrolase_3"/>
</dbReference>
<dbReference type="Pfam" id="PF07859">
    <property type="entry name" value="Abhydrolase_3"/>
    <property type="match status" value="2"/>
</dbReference>
<evidence type="ECO:0000259" key="3">
    <source>
        <dbReference type="Pfam" id="PF07859"/>
    </source>
</evidence>
<proteinExistence type="predicted"/>
<reference evidence="4 5" key="1">
    <citation type="submission" date="2024-11" db="EMBL/GenBank/DDBJ databases">
        <title>Chromosome-level genome assembly of the freshwater bivalve Anodonta woodiana.</title>
        <authorList>
            <person name="Chen X."/>
        </authorList>
    </citation>
    <scope>NUCLEOTIDE SEQUENCE [LARGE SCALE GENOMIC DNA]</scope>
    <source>
        <strain evidence="4">MN2024</strain>
        <tissue evidence="4">Gills</tissue>
    </source>
</reference>
<feature type="signal peptide" evidence="2">
    <location>
        <begin position="1"/>
        <end position="17"/>
    </location>
</feature>
<feature type="chain" id="PRO_5044801841" description="Alpha/beta hydrolase fold-3 domain-containing protein" evidence="2">
    <location>
        <begin position="18"/>
        <end position="419"/>
    </location>
</feature>
<keyword evidence="2" id="KW-0732">Signal</keyword>
<dbReference type="EMBL" id="JBJQND010000012">
    <property type="protein sequence ID" value="KAL3860486.1"/>
    <property type="molecule type" value="Genomic_DNA"/>
</dbReference>
<organism evidence="4 5">
    <name type="scientific">Sinanodonta woodiana</name>
    <name type="common">Chinese pond mussel</name>
    <name type="synonym">Anodonta woodiana</name>
    <dbReference type="NCBI Taxonomy" id="1069815"/>
    <lineage>
        <taxon>Eukaryota</taxon>
        <taxon>Metazoa</taxon>
        <taxon>Spiralia</taxon>
        <taxon>Lophotrochozoa</taxon>
        <taxon>Mollusca</taxon>
        <taxon>Bivalvia</taxon>
        <taxon>Autobranchia</taxon>
        <taxon>Heteroconchia</taxon>
        <taxon>Palaeoheterodonta</taxon>
        <taxon>Unionida</taxon>
        <taxon>Unionoidea</taxon>
        <taxon>Unionidae</taxon>
        <taxon>Unioninae</taxon>
        <taxon>Sinanodonta</taxon>
    </lineage>
</organism>
<evidence type="ECO:0000313" key="4">
    <source>
        <dbReference type="EMBL" id="KAL3860486.1"/>
    </source>
</evidence>